<keyword evidence="6 11" id="KW-0547">Nucleotide-binding</keyword>
<keyword evidence="13" id="KW-1185">Reference proteome</keyword>
<comment type="cofactor">
    <cofactor evidence="2 11">
        <name>Mg(2+)</name>
        <dbReference type="ChEBI" id="CHEBI:18420"/>
    </cofactor>
</comment>
<evidence type="ECO:0000313" key="13">
    <source>
        <dbReference type="Proteomes" id="UP000199377"/>
    </source>
</evidence>
<evidence type="ECO:0000313" key="12">
    <source>
        <dbReference type="EMBL" id="SFI23398.1"/>
    </source>
</evidence>
<comment type="similarity">
    <text evidence="11">Belongs to the Thz kinase family.</text>
</comment>
<dbReference type="Pfam" id="PF02110">
    <property type="entry name" value="HK"/>
    <property type="match status" value="1"/>
</dbReference>
<proteinExistence type="inferred from homology"/>
<feature type="binding site" evidence="11">
    <location>
        <position position="123"/>
    </location>
    <ligand>
        <name>ATP</name>
        <dbReference type="ChEBI" id="CHEBI:30616"/>
    </ligand>
</feature>
<dbReference type="GO" id="GO:0004417">
    <property type="term" value="F:hydroxyethylthiazole kinase activity"/>
    <property type="evidence" value="ECO:0007669"/>
    <property type="project" value="UniProtKB-UniRule"/>
</dbReference>
<dbReference type="GO" id="GO:0000287">
    <property type="term" value="F:magnesium ion binding"/>
    <property type="evidence" value="ECO:0007669"/>
    <property type="project" value="UniProtKB-UniRule"/>
</dbReference>
<evidence type="ECO:0000256" key="3">
    <source>
        <dbReference type="ARBA" id="ARBA00004868"/>
    </source>
</evidence>
<keyword evidence="10 11" id="KW-0784">Thiamine biosynthesis</keyword>
<evidence type="ECO:0000256" key="5">
    <source>
        <dbReference type="ARBA" id="ARBA00022723"/>
    </source>
</evidence>
<dbReference type="PIRSF" id="PIRSF000513">
    <property type="entry name" value="Thz_kinase"/>
    <property type="match status" value="1"/>
</dbReference>
<evidence type="ECO:0000256" key="11">
    <source>
        <dbReference type="HAMAP-Rule" id="MF_00228"/>
    </source>
</evidence>
<dbReference type="Proteomes" id="UP000199377">
    <property type="component" value="Unassembled WGS sequence"/>
</dbReference>
<dbReference type="GO" id="GO:0009229">
    <property type="term" value="P:thiamine diphosphate biosynthetic process"/>
    <property type="evidence" value="ECO:0007669"/>
    <property type="project" value="UniProtKB-UniRule"/>
</dbReference>
<keyword evidence="4 11" id="KW-0808">Transferase</keyword>
<sequence>MTQTAPISPGARLAAMRAAAPLIHNITNYVAMNVMANVLLAAGASPAMVHAREEAADFAAVASALTVNIGTISPPWAEAMEAAAASAVAHGKPWVLDPVAVFASGYRSGACTRLLDLRPTAIRGNASEILAQSGGAAGASGADAGDEVSAAEDGARALARRSGAVVAVTGPVDFVTDGTRALRVANGHGLMPKVTALGCSLTGVVAAFLATGEDPLDAAAAALAFYGLAGERAAQGATGPGGFAVAFLDALHALTPAELDAGARIEAA</sequence>
<keyword evidence="8 11" id="KW-0067">ATP-binding</keyword>
<dbReference type="HAMAP" id="MF_00228">
    <property type="entry name" value="Thz_kinase"/>
    <property type="match status" value="1"/>
</dbReference>
<dbReference type="AlphaFoldDB" id="A0A1I3GIT4"/>
<dbReference type="PRINTS" id="PR01099">
    <property type="entry name" value="HYETHTZKNASE"/>
</dbReference>
<evidence type="ECO:0000256" key="1">
    <source>
        <dbReference type="ARBA" id="ARBA00001771"/>
    </source>
</evidence>
<keyword evidence="7 11" id="KW-0418">Kinase</keyword>
<name>A0A1I3GIT4_9RHOB</name>
<accession>A0A1I3GIT4</accession>
<keyword evidence="5 11" id="KW-0479">Metal-binding</keyword>
<dbReference type="Gene3D" id="3.40.1190.20">
    <property type="match status" value="1"/>
</dbReference>
<dbReference type="InterPro" id="IPR000417">
    <property type="entry name" value="Hyethyz_kinase"/>
</dbReference>
<keyword evidence="9 11" id="KW-0460">Magnesium</keyword>
<comment type="catalytic activity">
    <reaction evidence="1 11">
        <text>5-(2-hydroxyethyl)-4-methylthiazole + ATP = 4-methyl-5-(2-phosphooxyethyl)-thiazole + ADP + H(+)</text>
        <dbReference type="Rhea" id="RHEA:24212"/>
        <dbReference type="ChEBI" id="CHEBI:15378"/>
        <dbReference type="ChEBI" id="CHEBI:17957"/>
        <dbReference type="ChEBI" id="CHEBI:30616"/>
        <dbReference type="ChEBI" id="CHEBI:58296"/>
        <dbReference type="ChEBI" id="CHEBI:456216"/>
        <dbReference type="EC" id="2.7.1.50"/>
    </reaction>
</comment>
<dbReference type="UniPathway" id="UPA00060">
    <property type="reaction ID" value="UER00139"/>
</dbReference>
<feature type="binding site" evidence="11">
    <location>
        <position position="48"/>
    </location>
    <ligand>
        <name>substrate</name>
    </ligand>
</feature>
<dbReference type="InterPro" id="IPR029056">
    <property type="entry name" value="Ribokinase-like"/>
</dbReference>
<evidence type="ECO:0000256" key="6">
    <source>
        <dbReference type="ARBA" id="ARBA00022741"/>
    </source>
</evidence>
<gene>
    <name evidence="11" type="primary">thiM</name>
    <name evidence="12" type="ORF">SAMN05216258_105186</name>
</gene>
<dbReference type="RefSeq" id="WP_092860023.1">
    <property type="nucleotide sequence ID" value="NZ_FOQH01000005.1"/>
</dbReference>
<evidence type="ECO:0000256" key="10">
    <source>
        <dbReference type="ARBA" id="ARBA00022977"/>
    </source>
</evidence>
<dbReference type="EMBL" id="FOQH01000005">
    <property type="protein sequence ID" value="SFI23398.1"/>
    <property type="molecule type" value="Genomic_DNA"/>
</dbReference>
<evidence type="ECO:0000256" key="9">
    <source>
        <dbReference type="ARBA" id="ARBA00022842"/>
    </source>
</evidence>
<feature type="binding site" evidence="11">
    <location>
        <position position="169"/>
    </location>
    <ligand>
        <name>ATP</name>
        <dbReference type="ChEBI" id="CHEBI:30616"/>
    </ligand>
</feature>
<dbReference type="EC" id="2.7.1.50" evidence="11"/>
<dbReference type="NCBIfam" id="NF006830">
    <property type="entry name" value="PRK09355.1"/>
    <property type="match status" value="1"/>
</dbReference>
<dbReference type="OrthoDB" id="8909021at2"/>
<dbReference type="GO" id="GO:0005524">
    <property type="term" value="F:ATP binding"/>
    <property type="evidence" value="ECO:0007669"/>
    <property type="project" value="UniProtKB-UniRule"/>
</dbReference>
<comment type="pathway">
    <text evidence="3 11">Cofactor biosynthesis; thiamine diphosphate biosynthesis; 4-methyl-5-(2-phosphoethyl)-thiazole from 5-(2-hydroxyethyl)-4-methylthiazole: step 1/1.</text>
</comment>
<dbReference type="SUPFAM" id="SSF53613">
    <property type="entry name" value="Ribokinase-like"/>
    <property type="match status" value="1"/>
</dbReference>
<evidence type="ECO:0000256" key="2">
    <source>
        <dbReference type="ARBA" id="ARBA00001946"/>
    </source>
</evidence>
<dbReference type="STRING" id="1114924.SAMN05216258_105186"/>
<feature type="binding site" evidence="11">
    <location>
        <position position="196"/>
    </location>
    <ligand>
        <name>substrate</name>
    </ligand>
</feature>
<dbReference type="CDD" id="cd01170">
    <property type="entry name" value="THZ_kinase"/>
    <property type="match status" value="1"/>
</dbReference>
<evidence type="ECO:0000256" key="7">
    <source>
        <dbReference type="ARBA" id="ARBA00022777"/>
    </source>
</evidence>
<protein>
    <recommendedName>
        <fullName evidence="11">Hydroxyethylthiazole kinase</fullName>
        <ecNumber evidence="11">2.7.1.50</ecNumber>
    </recommendedName>
    <alternativeName>
        <fullName evidence="11">4-methyl-5-beta-hydroxyethylthiazole kinase</fullName>
        <shortName evidence="11">TH kinase</shortName>
        <shortName evidence="11">Thz kinase</shortName>
    </alternativeName>
</protein>
<organism evidence="12 13">
    <name type="scientific">Albimonas pacifica</name>
    <dbReference type="NCBI Taxonomy" id="1114924"/>
    <lineage>
        <taxon>Bacteria</taxon>
        <taxon>Pseudomonadati</taxon>
        <taxon>Pseudomonadota</taxon>
        <taxon>Alphaproteobacteria</taxon>
        <taxon>Rhodobacterales</taxon>
        <taxon>Paracoccaceae</taxon>
        <taxon>Albimonas</taxon>
    </lineage>
</organism>
<evidence type="ECO:0000256" key="8">
    <source>
        <dbReference type="ARBA" id="ARBA00022840"/>
    </source>
</evidence>
<comment type="function">
    <text evidence="11">Catalyzes the phosphorylation of the hydroxyl group of 4-methyl-5-beta-hydroxyethylthiazole (THZ).</text>
</comment>
<dbReference type="GO" id="GO:0009228">
    <property type="term" value="P:thiamine biosynthetic process"/>
    <property type="evidence" value="ECO:0007669"/>
    <property type="project" value="UniProtKB-KW"/>
</dbReference>
<reference evidence="12 13" key="1">
    <citation type="submission" date="2016-10" db="EMBL/GenBank/DDBJ databases">
        <authorList>
            <person name="de Groot N.N."/>
        </authorList>
    </citation>
    <scope>NUCLEOTIDE SEQUENCE [LARGE SCALE GENOMIC DNA]</scope>
    <source>
        <strain evidence="12 13">CGMCC 1.11030</strain>
    </source>
</reference>
<evidence type="ECO:0000256" key="4">
    <source>
        <dbReference type="ARBA" id="ARBA00022679"/>
    </source>
</evidence>